<proteinExistence type="predicted"/>
<name>A0A1I6UR05_9PSEU</name>
<dbReference type="PANTHER" id="PTHR10000">
    <property type="entry name" value="PHOSPHOSERINE PHOSPHATASE"/>
    <property type="match status" value="1"/>
</dbReference>
<dbReference type="InterPro" id="IPR023214">
    <property type="entry name" value="HAD_sf"/>
</dbReference>
<dbReference type="InterPro" id="IPR000150">
    <property type="entry name" value="Cof"/>
</dbReference>
<dbReference type="SFLD" id="SFLDS00003">
    <property type="entry name" value="Haloacid_Dehalogenase"/>
    <property type="match status" value="1"/>
</dbReference>
<evidence type="ECO:0000313" key="1">
    <source>
        <dbReference type="EMBL" id="SFT03889.1"/>
    </source>
</evidence>
<dbReference type="InterPro" id="IPR036412">
    <property type="entry name" value="HAD-like_sf"/>
</dbReference>
<dbReference type="PANTHER" id="PTHR10000:SF8">
    <property type="entry name" value="HAD SUPERFAMILY HYDROLASE-LIKE, TYPE 3"/>
    <property type="match status" value="1"/>
</dbReference>
<reference evidence="2" key="1">
    <citation type="submission" date="2016-10" db="EMBL/GenBank/DDBJ databases">
        <authorList>
            <person name="Varghese N."/>
            <person name="Submissions S."/>
        </authorList>
    </citation>
    <scope>NUCLEOTIDE SEQUENCE [LARGE SCALE GENOMIC DNA]</scope>
    <source>
        <strain evidence="2">DSM 44771</strain>
    </source>
</reference>
<dbReference type="EMBL" id="FOZX01000012">
    <property type="protein sequence ID" value="SFT03889.1"/>
    <property type="molecule type" value="Genomic_DNA"/>
</dbReference>
<protein>
    <recommendedName>
        <fullName evidence="3">Cof subfamily of IIB subfamily of haloacid dehalogenase superfamily/HAD-superfamily hydrolase, subfamily IIB</fullName>
    </recommendedName>
</protein>
<dbReference type="InterPro" id="IPR006379">
    <property type="entry name" value="HAD-SF_hydro_IIB"/>
</dbReference>
<dbReference type="Pfam" id="PF08282">
    <property type="entry name" value="Hydrolase_3"/>
    <property type="match status" value="1"/>
</dbReference>
<dbReference type="NCBIfam" id="TIGR01484">
    <property type="entry name" value="HAD-SF-IIB"/>
    <property type="match status" value="1"/>
</dbReference>
<accession>A0A1I6UR05</accession>
<dbReference type="GO" id="GO:0000287">
    <property type="term" value="F:magnesium ion binding"/>
    <property type="evidence" value="ECO:0007669"/>
    <property type="project" value="TreeGrafter"/>
</dbReference>
<dbReference type="Gene3D" id="3.40.50.1000">
    <property type="entry name" value="HAD superfamily/HAD-like"/>
    <property type="match status" value="1"/>
</dbReference>
<evidence type="ECO:0008006" key="3">
    <source>
        <dbReference type="Google" id="ProtNLM"/>
    </source>
</evidence>
<gene>
    <name evidence="1" type="ORF">SAMN05660874_05188</name>
</gene>
<dbReference type="Proteomes" id="UP000198852">
    <property type="component" value="Unassembled WGS sequence"/>
</dbReference>
<evidence type="ECO:0000313" key="2">
    <source>
        <dbReference type="Proteomes" id="UP000198852"/>
    </source>
</evidence>
<keyword evidence="2" id="KW-1185">Reference proteome</keyword>
<dbReference type="AlphaFoldDB" id="A0A1I6UR05"/>
<dbReference type="SUPFAM" id="SSF56784">
    <property type="entry name" value="HAD-like"/>
    <property type="match status" value="1"/>
</dbReference>
<organism evidence="1 2">
    <name type="scientific">Saccharopolyspora flava</name>
    <dbReference type="NCBI Taxonomy" id="95161"/>
    <lineage>
        <taxon>Bacteria</taxon>
        <taxon>Bacillati</taxon>
        <taxon>Actinomycetota</taxon>
        <taxon>Actinomycetes</taxon>
        <taxon>Pseudonocardiales</taxon>
        <taxon>Pseudonocardiaceae</taxon>
        <taxon>Saccharopolyspora</taxon>
    </lineage>
</organism>
<dbReference type="STRING" id="95161.SAMN05660874_05188"/>
<dbReference type="GO" id="GO:0005829">
    <property type="term" value="C:cytosol"/>
    <property type="evidence" value="ECO:0007669"/>
    <property type="project" value="TreeGrafter"/>
</dbReference>
<dbReference type="GO" id="GO:0016791">
    <property type="term" value="F:phosphatase activity"/>
    <property type="evidence" value="ECO:0007669"/>
    <property type="project" value="UniProtKB-ARBA"/>
</dbReference>
<dbReference type="NCBIfam" id="TIGR00099">
    <property type="entry name" value="Cof-subfamily"/>
    <property type="match status" value="1"/>
</dbReference>
<sequence>MDGVREPGLVASDVDGTLLDPREEVSGRTAATAGRVIASGTPFVLVTGRPPRWMPRIVAALGVSGIAVCANGAVTYDTAADRVLHSHDIDPVTLHDVVRELRRELSGCAFAVERATRSARDDLREQFLAEADFHRNWMNTDIRVAPTDELTGKPAMKLLVMHPGLTSGELAAATQEIIGDQLRATYSTDSGLIELSAPGVDKASGLAAAAAELGIARSEVIAFGDMPNDVPMLTWAGHGVAMRNAHPDALAAADEVTASNSEDGVAQVLERWW</sequence>
<dbReference type="Gene3D" id="3.30.1240.10">
    <property type="match status" value="1"/>
</dbReference>
<dbReference type="SFLD" id="SFLDG01140">
    <property type="entry name" value="C2.B:_Phosphomannomutase_and_P"/>
    <property type="match status" value="1"/>
</dbReference>